<keyword evidence="4" id="KW-1185">Reference proteome</keyword>
<accession>A0ABQ6MQZ2</accession>
<evidence type="ECO:0000313" key="3">
    <source>
        <dbReference type="EMBL" id="GMI30430.1"/>
    </source>
</evidence>
<comment type="caution">
    <text evidence="3">The sequence shown here is derived from an EMBL/GenBank/DDBJ whole genome shotgun (WGS) entry which is preliminary data.</text>
</comment>
<dbReference type="Proteomes" id="UP001165060">
    <property type="component" value="Unassembled WGS sequence"/>
</dbReference>
<dbReference type="InterPro" id="IPR002931">
    <property type="entry name" value="Transglutaminase-like"/>
</dbReference>
<evidence type="ECO:0000256" key="1">
    <source>
        <dbReference type="SAM" id="SignalP"/>
    </source>
</evidence>
<feature type="chain" id="PRO_5045827948" description="Transglutaminase-like domain-containing protein" evidence="1">
    <location>
        <begin position="16"/>
        <end position="222"/>
    </location>
</feature>
<dbReference type="Pfam" id="PF01841">
    <property type="entry name" value="Transglut_core"/>
    <property type="match status" value="1"/>
</dbReference>
<keyword evidence="1" id="KW-0732">Signal</keyword>
<organism evidence="3 4">
    <name type="scientific">Tetraparma gracilis</name>
    <dbReference type="NCBI Taxonomy" id="2962635"/>
    <lineage>
        <taxon>Eukaryota</taxon>
        <taxon>Sar</taxon>
        <taxon>Stramenopiles</taxon>
        <taxon>Ochrophyta</taxon>
        <taxon>Bolidophyceae</taxon>
        <taxon>Parmales</taxon>
        <taxon>Triparmaceae</taxon>
        <taxon>Tetraparma</taxon>
    </lineage>
</organism>
<reference evidence="3 4" key="1">
    <citation type="journal article" date="2023" name="Commun. Biol.">
        <title>Genome analysis of Parmales, the sister group of diatoms, reveals the evolutionary specialization of diatoms from phago-mixotrophs to photoautotrophs.</title>
        <authorList>
            <person name="Ban H."/>
            <person name="Sato S."/>
            <person name="Yoshikawa S."/>
            <person name="Yamada K."/>
            <person name="Nakamura Y."/>
            <person name="Ichinomiya M."/>
            <person name="Sato N."/>
            <person name="Blanc-Mathieu R."/>
            <person name="Endo H."/>
            <person name="Kuwata A."/>
            <person name="Ogata H."/>
        </authorList>
    </citation>
    <scope>NUCLEOTIDE SEQUENCE [LARGE SCALE GENOMIC DNA]</scope>
</reference>
<sequence length="222" mass="23385">MRSLLLLSVLPAAFSAPSCSSTEVPFSDACASPDDLYTEAYDYLLSHMPSWDATNRQSLGFASGDDADGLDDGLATVGLNMSIATQMSSPWATSIPKSVWLEFVATYSHTNEARTNWRPLLSDSVTSILSSASPAPSTIEDAVAAVNANLYNPSTSGLPNSVVFKSSQTPLIYDPMSTLAYGYASCTGVSILFANALRAAGIPARVAGTPAWNGVYENGNHK</sequence>
<protein>
    <recommendedName>
        <fullName evidence="2">Transglutaminase-like domain-containing protein</fullName>
    </recommendedName>
</protein>
<feature type="domain" description="Transglutaminase-like" evidence="2">
    <location>
        <begin position="164"/>
        <end position="217"/>
    </location>
</feature>
<dbReference type="InterPro" id="IPR038765">
    <property type="entry name" value="Papain-like_cys_pep_sf"/>
</dbReference>
<dbReference type="PANTHER" id="PTHR35532:SF5">
    <property type="entry name" value="CARBOHYDRATE-BINDING DOMAIN-CONTAINING PROTEIN"/>
    <property type="match status" value="1"/>
</dbReference>
<evidence type="ECO:0000259" key="2">
    <source>
        <dbReference type="Pfam" id="PF01841"/>
    </source>
</evidence>
<dbReference type="SUPFAM" id="SSF54001">
    <property type="entry name" value="Cysteine proteinases"/>
    <property type="match status" value="1"/>
</dbReference>
<gene>
    <name evidence="3" type="ORF">TeGR_g725</name>
</gene>
<feature type="signal peptide" evidence="1">
    <location>
        <begin position="1"/>
        <end position="15"/>
    </location>
</feature>
<dbReference type="EMBL" id="BRYB01001654">
    <property type="protein sequence ID" value="GMI30430.1"/>
    <property type="molecule type" value="Genomic_DNA"/>
</dbReference>
<proteinExistence type="predicted"/>
<name>A0ABQ6MQZ2_9STRA</name>
<evidence type="ECO:0000313" key="4">
    <source>
        <dbReference type="Proteomes" id="UP001165060"/>
    </source>
</evidence>
<dbReference type="PANTHER" id="PTHR35532">
    <property type="entry name" value="SIMILAR TO POLYHYDROXYALKANOATE DEPOLYMERASE"/>
    <property type="match status" value="1"/>
</dbReference>